<dbReference type="InterPro" id="IPR029058">
    <property type="entry name" value="AB_hydrolase_fold"/>
</dbReference>
<feature type="non-terminal residue" evidence="10">
    <location>
        <position position="710"/>
    </location>
</feature>
<evidence type="ECO:0000256" key="1">
    <source>
        <dbReference type="ARBA" id="ARBA00001070"/>
    </source>
</evidence>
<feature type="region of interest" description="Disordered" evidence="7">
    <location>
        <begin position="423"/>
        <end position="443"/>
    </location>
</feature>
<dbReference type="InterPro" id="IPR023302">
    <property type="entry name" value="Pept_S9A_N"/>
</dbReference>
<evidence type="ECO:0000313" key="10">
    <source>
        <dbReference type="EMBL" id="MEU6799798.1"/>
    </source>
</evidence>
<feature type="domain" description="Peptidase S9A N-terminal" evidence="9">
    <location>
        <begin position="13"/>
        <end position="422"/>
    </location>
</feature>
<keyword evidence="11" id="KW-1185">Reference proteome</keyword>
<feature type="domain" description="Peptidase S9 prolyl oligopeptidase catalytic" evidence="8">
    <location>
        <begin position="507"/>
        <end position="707"/>
    </location>
</feature>
<comment type="similarity">
    <text evidence="2">Belongs to the peptidase S9A family.</text>
</comment>
<evidence type="ECO:0000259" key="8">
    <source>
        <dbReference type="Pfam" id="PF00326"/>
    </source>
</evidence>
<proteinExistence type="inferred from homology"/>
<organism evidence="10 11">
    <name type="scientific">Streptomyces neyagawaensis</name>
    <dbReference type="NCBI Taxonomy" id="42238"/>
    <lineage>
        <taxon>Bacteria</taxon>
        <taxon>Bacillati</taxon>
        <taxon>Actinomycetota</taxon>
        <taxon>Actinomycetes</taxon>
        <taxon>Kitasatosporales</taxon>
        <taxon>Streptomycetaceae</taxon>
        <taxon>Streptomyces</taxon>
    </lineage>
</organism>
<dbReference type="PANTHER" id="PTHR42881">
    <property type="entry name" value="PROLYL ENDOPEPTIDASE"/>
    <property type="match status" value="1"/>
</dbReference>
<comment type="catalytic activity">
    <reaction evidence="1">
        <text>Hydrolysis of Pro-|-Xaa &gt;&gt; Ala-|-Xaa in oligopeptides.</text>
        <dbReference type="EC" id="3.4.21.26"/>
    </reaction>
</comment>
<evidence type="ECO:0000256" key="7">
    <source>
        <dbReference type="SAM" id="MobiDB-lite"/>
    </source>
</evidence>
<keyword evidence="6" id="KW-0720">Serine protease</keyword>
<evidence type="ECO:0000256" key="5">
    <source>
        <dbReference type="ARBA" id="ARBA00022801"/>
    </source>
</evidence>
<name>A0ABV3ARI0_9ACTN</name>
<dbReference type="RefSeq" id="WP_359690032.1">
    <property type="nucleotide sequence ID" value="NZ_JBEYXT010000005.1"/>
</dbReference>
<dbReference type="Proteomes" id="UP001551189">
    <property type="component" value="Unassembled WGS sequence"/>
</dbReference>
<dbReference type="InterPro" id="IPR002471">
    <property type="entry name" value="Pept_S9_AS"/>
</dbReference>
<evidence type="ECO:0000256" key="3">
    <source>
        <dbReference type="ARBA" id="ARBA00011897"/>
    </source>
</evidence>
<evidence type="ECO:0000256" key="4">
    <source>
        <dbReference type="ARBA" id="ARBA00022670"/>
    </source>
</evidence>
<accession>A0ABV3ARI0</accession>
<dbReference type="InterPro" id="IPR001375">
    <property type="entry name" value="Peptidase_S9_cat"/>
</dbReference>
<dbReference type="EC" id="3.4.21.26" evidence="3"/>
<dbReference type="InterPro" id="IPR051167">
    <property type="entry name" value="Prolyl_oligopep/macrocyclase"/>
</dbReference>
<evidence type="ECO:0000256" key="2">
    <source>
        <dbReference type="ARBA" id="ARBA00005228"/>
    </source>
</evidence>
<dbReference type="Pfam" id="PF02897">
    <property type="entry name" value="Peptidase_S9_N"/>
    <property type="match status" value="1"/>
</dbReference>
<dbReference type="PROSITE" id="PS00708">
    <property type="entry name" value="PRO_ENDOPEP_SER"/>
    <property type="match status" value="1"/>
</dbReference>
<dbReference type="EMBL" id="JBEYXT010000005">
    <property type="protein sequence ID" value="MEU6799798.1"/>
    <property type="molecule type" value="Genomic_DNA"/>
</dbReference>
<keyword evidence="5" id="KW-0378">Hydrolase</keyword>
<dbReference type="InterPro" id="IPR002470">
    <property type="entry name" value="Peptidase_S9A"/>
</dbReference>
<dbReference type="Pfam" id="PF00326">
    <property type="entry name" value="Peptidase_S9"/>
    <property type="match status" value="1"/>
</dbReference>
<evidence type="ECO:0000259" key="9">
    <source>
        <dbReference type="Pfam" id="PF02897"/>
    </source>
</evidence>
<keyword evidence="4" id="KW-0645">Protease</keyword>
<evidence type="ECO:0000256" key="6">
    <source>
        <dbReference type="ARBA" id="ARBA00022825"/>
    </source>
</evidence>
<dbReference type="Gene3D" id="3.40.50.1820">
    <property type="entry name" value="alpha/beta hydrolase"/>
    <property type="match status" value="1"/>
</dbReference>
<dbReference type="PANTHER" id="PTHR42881:SF2">
    <property type="entry name" value="PROLYL ENDOPEPTIDASE"/>
    <property type="match status" value="1"/>
</dbReference>
<gene>
    <name evidence="10" type="ORF">ABZ931_02055</name>
</gene>
<dbReference type="PRINTS" id="PR00862">
    <property type="entry name" value="PROLIGOPTASE"/>
</dbReference>
<dbReference type="SUPFAM" id="SSF50993">
    <property type="entry name" value="Peptidase/esterase 'gauge' domain"/>
    <property type="match status" value="1"/>
</dbReference>
<reference evidence="10 11" key="1">
    <citation type="submission" date="2024-06" db="EMBL/GenBank/DDBJ databases">
        <title>The Natural Products Discovery Center: Release of the First 8490 Sequenced Strains for Exploring Actinobacteria Biosynthetic Diversity.</title>
        <authorList>
            <person name="Kalkreuter E."/>
            <person name="Kautsar S.A."/>
            <person name="Yang D."/>
            <person name="Bader C.D."/>
            <person name="Teijaro C.N."/>
            <person name="Fluegel L."/>
            <person name="Davis C.M."/>
            <person name="Simpson J.R."/>
            <person name="Lauterbach L."/>
            <person name="Steele A.D."/>
            <person name="Gui C."/>
            <person name="Meng S."/>
            <person name="Li G."/>
            <person name="Viehrig K."/>
            <person name="Ye F."/>
            <person name="Su P."/>
            <person name="Kiefer A.F."/>
            <person name="Nichols A."/>
            <person name="Cepeda A.J."/>
            <person name="Yan W."/>
            <person name="Fan B."/>
            <person name="Jiang Y."/>
            <person name="Adhikari A."/>
            <person name="Zheng C.-J."/>
            <person name="Schuster L."/>
            <person name="Cowan T.M."/>
            <person name="Smanski M.J."/>
            <person name="Chevrette M.G."/>
            <person name="De Carvalho L.P.S."/>
            <person name="Shen B."/>
        </authorList>
    </citation>
    <scope>NUCLEOTIDE SEQUENCE [LARGE SCALE GENOMIC DNA]</scope>
    <source>
        <strain evidence="10 11">NPDC046851</strain>
    </source>
</reference>
<dbReference type="Gene3D" id="2.130.10.120">
    <property type="entry name" value="Prolyl oligopeptidase, N-terminal domain"/>
    <property type="match status" value="1"/>
</dbReference>
<comment type="caution">
    <text evidence="10">The sequence shown here is derived from an EMBL/GenBank/DDBJ whole genome shotgun (WGS) entry which is preliminary data.</text>
</comment>
<dbReference type="SUPFAM" id="SSF53474">
    <property type="entry name" value="alpha/beta-Hydrolases"/>
    <property type="match status" value="1"/>
</dbReference>
<protein>
    <recommendedName>
        <fullName evidence="3">prolyl oligopeptidase</fullName>
        <ecNumber evidence="3">3.4.21.26</ecNumber>
    </recommendedName>
</protein>
<evidence type="ECO:0000313" key="11">
    <source>
        <dbReference type="Proteomes" id="UP001551189"/>
    </source>
</evidence>
<sequence>MTEPGAPAADAAPREDTVDHVFGHVVADPYRWLEDASSERTARWLRVQEERFAASVRSRPERDTWYRRVTELADAGATKPPVPRGRLVFFEDQRPGDEHPVLYVAGPDDEVRALVDPARLDPSGRTVLGAWSVSPDGARLACQLSSDGLEEPALYVLDTATGAFVEGPVDRTRGPAPAWVPGRSGHDGFYYVRRLPPDGIPAGRPGFHRRVHFHRLGTDPDTDPVVHGDDTEPSAAYGVAVSGAGRWLTVSARVGHRPGNRMWLADLTAGPPEAPDLRPLAGGEGADSALEVGQDGTARVLTGSGADGRRLCVFDPADPGAEWTELIGERSGAVLQSVAALDGPGGRPVLVALWSRQACAELTLHEADSGRMTGRVPLPGRGTVFHMTARPEGGGDLWFSYTDYATAQRVFRYDAREGTVTEWPVPGRPAERTPGAGPRPPKIRTRFVEYSSTDGVRVTMALVVPPDVTDAELAGETAPSRPRPLLMRGYGGFGVQARPYYAPEVLAWVGAGGVFAEPHIRGGGERGERWHHAGRRESKQRSVDDFHAAGDWLTARGWTTPARLALTGTSNGGLLVGAAVVQRPDRYRAVNCAAPLLDMVRYERFGLGRAWVHEYGSAAVERELEWLLSYSPYHHVRPGVRYPAVLLSAFDNDTRVDPLHARKMCAALQHAAVDGAEIVLRREDLGHGARSRSEAAGYAADVLTFLGAAT</sequence>